<organism evidence="3 4">
    <name type="scientific">Shimwellia blattae (strain ATCC 29907 / DSM 4481 / JCM 1650 / NBRC 105725 / CDC 9005-74)</name>
    <name type="common">Escherichia blattae</name>
    <dbReference type="NCBI Taxonomy" id="630626"/>
    <lineage>
        <taxon>Bacteria</taxon>
        <taxon>Pseudomonadati</taxon>
        <taxon>Pseudomonadota</taxon>
        <taxon>Gammaproteobacteria</taxon>
        <taxon>Enterobacterales</taxon>
        <taxon>Enterobacteriaceae</taxon>
        <taxon>Shimwellia</taxon>
    </lineage>
</organism>
<reference evidence="3 4" key="1">
    <citation type="journal article" date="2012" name="J. Bacteriol.">
        <title>Complete genome sequence of the B12-producing Shimwellia blattae strain DSM 4481, isolated from a cockroach.</title>
        <authorList>
            <person name="Brzuszkiewicz E."/>
            <person name="Waschkowitz T."/>
            <person name="Wiezer A."/>
            <person name="Daniel R."/>
        </authorList>
    </citation>
    <scope>NUCLEOTIDE SEQUENCE [LARGE SCALE GENOMIC DNA]</scope>
    <source>
        <strain evidence="4">ATCC 29907 / DSM 4481 / JCM 1650 / NBRC 105725 / CDC 9005-74</strain>
    </source>
</reference>
<dbReference type="AlphaFoldDB" id="I2B7U7"/>
<protein>
    <recommendedName>
        <fullName evidence="2">MobA-like NTP transferase domain-containing protein</fullName>
    </recommendedName>
</protein>
<proteinExistence type="predicted"/>
<dbReference type="Gene3D" id="3.90.550.10">
    <property type="entry name" value="Spore Coat Polysaccharide Biosynthesis Protein SpsA, Chain A"/>
    <property type="match status" value="1"/>
</dbReference>
<dbReference type="PANTHER" id="PTHR43777:SF1">
    <property type="entry name" value="MOLYBDENUM COFACTOR CYTIDYLYLTRANSFERASE"/>
    <property type="match status" value="1"/>
</dbReference>
<evidence type="ECO:0000259" key="2">
    <source>
        <dbReference type="Pfam" id="PF12804"/>
    </source>
</evidence>
<dbReference type="STRING" id="630626.EBL_c14990"/>
<dbReference type="OrthoDB" id="5298023at2"/>
<keyword evidence="4" id="KW-1185">Reference proteome</keyword>
<evidence type="ECO:0000256" key="1">
    <source>
        <dbReference type="ARBA" id="ARBA00022842"/>
    </source>
</evidence>
<dbReference type="InterPro" id="IPR029044">
    <property type="entry name" value="Nucleotide-diphossugar_trans"/>
</dbReference>
<dbReference type="RefSeq" id="WP_002440039.1">
    <property type="nucleotide sequence ID" value="NC_017910.1"/>
</dbReference>
<dbReference type="SUPFAM" id="SSF53448">
    <property type="entry name" value="Nucleotide-diphospho-sugar transferases"/>
    <property type="match status" value="1"/>
</dbReference>
<keyword evidence="1" id="KW-0460">Magnesium</keyword>
<evidence type="ECO:0000313" key="3">
    <source>
        <dbReference type="EMBL" id="AFJ46601.1"/>
    </source>
</evidence>
<dbReference type="eggNOG" id="COG2068">
    <property type="taxonomic scope" value="Bacteria"/>
</dbReference>
<gene>
    <name evidence="3" type="ordered locus">EBL_c14990</name>
</gene>
<dbReference type="Proteomes" id="UP000001955">
    <property type="component" value="Chromosome"/>
</dbReference>
<accession>K6UQA0</accession>
<dbReference type="HOGENOM" id="CLU_061980_4_1_6"/>
<dbReference type="PANTHER" id="PTHR43777">
    <property type="entry name" value="MOLYBDENUM COFACTOR CYTIDYLYLTRANSFERASE"/>
    <property type="match status" value="1"/>
</dbReference>
<dbReference type="EMBL" id="CP001560">
    <property type="protein sequence ID" value="AFJ46601.1"/>
    <property type="molecule type" value="Genomic_DNA"/>
</dbReference>
<dbReference type="KEGG" id="ebt:EBL_c14990"/>
<name>I2B7U7_SHIBC</name>
<dbReference type="InterPro" id="IPR025877">
    <property type="entry name" value="MobA-like_NTP_Trfase"/>
</dbReference>
<evidence type="ECO:0000313" key="4">
    <source>
        <dbReference type="Proteomes" id="UP000001955"/>
    </source>
</evidence>
<sequence>MASPPPGILILAAGLGRRYTRAGGVGNKLMSCHTGSDARPRPIFDICLHHAQASGLPLHIVLRPEAVALQAIARRYGASFSMLASEGMGHSIARGVRDTPAWSGWLIQPADMTHIRPGDYQRLAAALTRHSQARLYWQGAPGHPVAFSARWRDSLTALSGDVGAKSLLTPAELLVLEAHPGVLIDHDLPPSSAHSCAAQYRP</sequence>
<dbReference type="GO" id="GO:0016779">
    <property type="term" value="F:nucleotidyltransferase activity"/>
    <property type="evidence" value="ECO:0007669"/>
    <property type="project" value="UniProtKB-ARBA"/>
</dbReference>
<dbReference type="Pfam" id="PF12804">
    <property type="entry name" value="NTP_transf_3"/>
    <property type="match status" value="1"/>
</dbReference>
<feature type="domain" description="MobA-like NTP transferase" evidence="2">
    <location>
        <begin position="9"/>
        <end position="169"/>
    </location>
</feature>
<accession>I2B7U7</accession>